<dbReference type="STRING" id="33114.A0A2G2WXC9"/>
<feature type="domain" description="EF-hand" evidence="8">
    <location>
        <begin position="211"/>
        <end position="246"/>
    </location>
</feature>
<keyword evidence="2" id="KW-0723">Serine/threonine-protein kinase</keyword>
<keyword evidence="5 9" id="KW-0418">Kinase</keyword>
<name>A0A2G2WXC9_CAPBA</name>
<dbReference type="InterPro" id="IPR000719">
    <property type="entry name" value="Prot_kinase_dom"/>
</dbReference>
<dbReference type="SUPFAM" id="SSF56112">
    <property type="entry name" value="Protein kinase-like (PK-like)"/>
    <property type="match status" value="1"/>
</dbReference>
<dbReference type="PROSITE" id="PS50011">
    <property type="entry name" value="PROTEIN_KINASE_DOM"/>
    <property type="match status" value="1"/>
</dbReference>
<proteinExistence type="inferred from homology"/>
<evidence type="ECO:0000256" key="1">
    <source>
        <dbReference type="ARBA" id="ARBA00005354"/>
    </source>
</evidence>
<dbReference type="PANTHER" id="PTHR24349">
    <property type="entry name" value="SERINE/THREONINE-PROTEIN KINASE"/>
    <property type="match status" value="1"/>
</dbReference>
<keyword evidence="6" id="KW-0067">ATP-binding</keyword>
<dbReference type="OrthoDB" id="40902at2759"/>
<dbReference type="Proteomes" id="UP000224567">
    <property type="component" value="Unassembled WGS sequence"/>
</dbReference>
<comment type="similarity">
    <text evidence="1">Belongs to the protein kinase superfamily. CAMK Ser/Thr protein kinase family. CaMK subfamily.</text>
</comment>
<evidence type="ECO:0000256" key="5">
    <source>
        <dbReference type="ARBA" id="ARBA00022777"/>
    </source>
</evidence>
<keyword evidence="10" id="KW-1185">Reference proteome</keyword>
<evidence type="ECO:0000313" key="9">
    <source>
        <dbReference type="EMBL" id="PHT49829.1"/>
    </source>
</evidence>
<comment type="caution">
    <text evidence="9">The sequence shown here is derived from an EMBL/GenBank/DDBJ whole genome shotgun (WGS) entry which is preliminary data.</text>
</comment>
<dbReference type="Gene3D" id="1.10.510.10">
    <property type="entry name" value="Transferase(Phosphotransferase) domain 1"/>
    <property type="match status" value="1"/>
</dbReference>
<evidence type="ECO:0000313" key="10">
    <source>
        <dbReference type="Proteomes" id="UP000224567"/>
    </source>
</evidence>
<dbReference type="GO" id="GO:0005524">
    <property type="term" value="F:ATP binding"/>
    <property type="evidence" value="ECO:0007669"/>
    <property type="project" value="UniProtKB-KW"/>
</dbReference>
<dbReference type="Gene3D" id="1.10.238.10">
    <property type="entry name" value="EF-hand"/>
    <property type="match status" value="1"/>
</dbReference>
<dbReference type="InterPro" id="IPR011009">
    <property type="entry name" value="Kinase-like_dom_sf"/>
</dbReference>
<organism evidence="9 10">
    <name type="scientific">Capsicum baccatum</name>
    <name type="common">Peruvian pepper</name>
    <dbReference type="NCBI Taxonomy" id="33114"/>
    <lineage>
        <taxon>Eukaryota</taxon>
        <taxon>Viridiplantae</taxon>
        <taxon>Streptophyta</taxon>
        <taxon>Embryophyta</taxon>
        <taxon>Tracheophyta</taxon>
        <taxon>Spermatophyta</taxon>
        <taxon>Magnoliopsida</taxon>
        <taxon>eudicotyledons</taxon>
        <taxon>Gunneridae</taxon>
        <taxon>Pentapetalae</taxon>
        <taxon>asterids</taxon>
        <taxon>lamiids</taxon>
        <taxon>Solanales</taxon>
        <taxon>Solanaceae</taxon>
        <taxon>Solanoideae</taxon>
        <taxon>Capsiceae</taxon>
        <taxon>Capsicum</taxon>
    </lineage>
</organism>
<protein>
    <submittedName>
        <fullName evidence="9">Calcium-dependent protein kinase 32</fullName>
    </submittedName>
</protein>
<evidence type="ECO:0000256" key="4">
    <source>
        <dbReference type="ARBA" id="ARBA00022741"/>
    </source>
</evidence>
<keyword evidence="3" id="KW-0808">Transferase</keyword>
<dbReference type="PROSITE" id="PS50222">
    <property type="entry name" value="EF_HAND_2"/>
    <property type="match status" value="1"/>
</dbReference>
<evidence type="ECO:0000256" key="6">
    <source>
        <dbReference type="ARBA" id="ARBA00022840"/>
    </source>
</evidence>
<reference evidence="9 10" key="1">
    <citation type="journal article" date="2017" name="Genome Biol.">
        <title>New reference genome sequences of hot pepper reveal the massive evolution of plant disease-resistance genes by retroduplication.</title>
        <authorList>
            <person name="Kim S."/>
            <person name="Park J."/>
            <person name="Yeom S.I."/>
            <person name="Kim Y.M."/>
            <person name="Seo E."/>
            <person name="Kim K.T."/>
            <person name="Kim M.S."/>
            <person name="Lee J.M."/>
            <person name="Cheong K."/>
            <person name="Shin H.S."/>
            <person name="Kim S.B."/>
            <person name="Han K."/>
            <person name="Lee J."/>
            <person name="Park M."/>
            <person name="Lee H.A."/>
            <person name="Lee H.Y."/>
            <person name="Lee Y."/>
            <person name="Oh S."/>
            <person name="Lee J.H."/>
            <person name="Choi E."/>
            <person name="Choi E."/>
            <person name="Lee S.E."/>
            <person name="Jeon J."/>
            <person name="Kim H."/>
            <person name="Choi G."/>
            <person name="Song H."/>
            <person name="Lee J."/>
            <person name="Lee S.C."/>
            <person name="Kwon J.K."/>
            <person name="Lee H.Y."/>
            <person name="Koo N."/>
            <person name="Hong Y."/>
            <person name="Kim R.W."/>
            <person name="Kang W.H."/>
            <person name="Huh J.H."/>
            <person name="Kang B.C."/>
            <person name="Yang T.J."/>
            <person name="Lee Y.H."/>
            <person name="Bennetzen J.L."/>
            <person name="Choi D."/>
        </authorList>
    </citation>
    <scope>NUCLEOTIDE SEQUENCE [LARGE SCALE GENOMIC DNA]</scope>
    <source>
        <strain evidence="10">cv. PBC81</strain>
    </source>
</reference>
<dbReference type="Pfam" id="PF00069">
    <property type="entry name" value="Pkinase"/>
    <property type="match status" value="1"/>
</dbReference>
<feature type="domain" description="Protein kinase" evidence="7">
    <location>
        <begin position="1"/>
        <end position="191"/>
    </location>
</feature>
<dbReference type="GO" id="GO:0005509">
    <property type="term" value="F:calcium ion binding"/>
    <property type="evidence" value="ECO:0007669"/>
    <property type="project" value="InterPro"/>
</dbReference>
<dbReference type="FunFam" id="1.10.510.10:FF:001423">
    <property type="entry name" value="Calcium-dependent protein kinase 7"/>
    <property type="match status" value="1"/>
</dbReference>
<dbReference type="EMBL" id="MLFT02000004">
    <property type="protein sequence ID" value="PHT49829.1"/>
    <property type="molecule type" value="Genomic_DNA"/>
</dbReference>
<dbReference type="SUPFAM" id="SSF47473">
    <property type="entry name" value="EF-hand"/>
    <property type="match status" value="1"/>
</dbReference>
<dbReference type="GO" id="GO:0004674">
    <property type="term" value="F:protein serine/threonine kinase activity"/>
    <property type="evidence" value="ECO:0007669"/>
    <property type="project" value="UniProtKB-KW"/>
</dbReference>
<sequence>MKFRVTEIDVVAFGVYFAIFVLEPCEGCELYYRIIARGNYTERAAAVVTRTIVEVIQKETTPLKAIDFGLSVFFKPGERFNEIVGSPYYMAPVVLKRDYGPEVDVAILLLNGLINSPTKGQPSSYSCLPFHSPYFETEQGVAQAIIRSVVNFNRDPLPKVSDNAKDLVKRMLNPDPSKRLTAQEVLDHPWIQNTKKNPNVPLMIAEHLTVDKVAGIKERFQLMDIGNKGKIYINELRVGLQKLGHQIPESDVQILMDVKFLNGEVDVPLSTAFEETYRKKKPGGTREEWVEPRAKNAYEEFKKSIEDWRQT</sequence>
<dbReference type="AlphaFoldDB" id="A0A2G2WXC9"/>
<reference evidence="10" key="2">
    <citation type="journal article" date="2017" name="J. Anim. Genet.">
        <title>Multiple reference genome sequences of hot pepper reveal the massive evolution of plant disease resistance genes by retroduplication.</title>
        <authorList>
            <person name="Kim S."/>
            <person name="Park J."/>
            <person name="Yeom S.-I."/>
            <person name="Kim Y.-M."/>
            <person name="Seo E."/>
            <person name="Kim K.-T."/>
            <person name="Kim M.-S."/>
            <person name="Lee J.M."/>
            <person name="Cheong K."/>
            <person name="Shin H.-S."/>
            <person name="Kim S.-B."/>
            <person name="Han K."/>
            <person name="Lee J."/>
            <person name="Park M."/>
            <person name="Lee H.-A."/>
            <person name="Lee H.-Y."/>
            <person name="Lee Y."/>
            <person name="Oh S."/>
            <person name="Lee J.H."/>
            <person name="Choi E."/>
            <person name="Choi E."/>
            <person name="Lee S.E."/>
            <person name="Jeon J."/>
            <person name="Kim H."/>
            <person name="Choi G."/>
            <person name="Song H."/>
            <person name="Lee J."/>
            <person name="Lee S.-C."/>
            <person name="Kwon J.-K."/>
            <person name="Lee H.-Y."/>
            <person name="Koo N."/>
            <person name="Hong Y."/>
            <person name="Kim R.W."/>
            <person name="Kang W.-H."/>
            <person name="Huh J.H."/>
            <person name="Kang B.-C."/>
            <person name="Yang T.-J."/>
            <person name="Lee Y.-H."/>
            <person name="Bennetzen J.L."/>
            <person name="Choi D."/>
        </authorList>
    </citation>
    <scope>NUCLEOTIDE SEQUENCE [LARGE SCALE GENOMIC DNA]</scope>
    <source>
        <strain evidence="10">cv. PBC81</strain>
    </source>
</reference>
<dbReference type="InterPro" id="IPR011992">
    <property type="entry name" value="EF-hand-dom_pair"/>
</dbReference>
<accession>A0A2G2WXC9</accession>
<gene>
    <name evidence="9" type="ORF">CQW23_09576</name>
</gene>
<evidence type="ECO:0000259" key="8">
    <source>
        <dbReference type="PROSITE" id="PS50222"/>
    </source>
</evidence>
<dbReference type="InterPro" id="IPR050205">
    <property type="entry name" value="CDPK_Ser/Thr_kinases"/>
</dbReference>
<evidence type="ECO:0000256" key="3">
    <source>
        <dbReference type="ARBA" id="ARBA00022679"/>
    </source>
</evidence>
<evidence type="ECO:0000259" key="7">
    <source>
        <dbReference type="PROSITE" id="PS50011"/>
    </source>
</evidence>
<keyword evidence="4" id="KW-0547">Nucleotide-binding</keyword>
<evidence type="ECO:0000256" key="2">
    <source>
        <dbReference type="ARBA" id="ARBA00022527"/>
    </source>
</evidence>
<dbReference type="InterPro" id="IPR002048">
    <property type="entry name" value="EF_hand_dom"/>
</dbReference>
<dbReference type="SMART" id="SM00220">
    <property type="entry name" value="S_TKc"/>
    <property type="match status" value="1"/>
</dbReference>